<dbReference type="EMBL" id="LT629791">
    <property type="protein sequence ID" value="SDU84554.1"/>
    <property type="molecule type" value="Genomic_DNA"/>
</dbReference>
<feature type="chain" id="PRO_5009279707" evidence="1">
    <location>
        <begin position="35"/>
        <end position="699"/>
    </location>
</feature>
<dbReference type="STRING" id="419479.SAMN04488563_6666"/>
<keyword evidence="4" id="KW-1185">Reference proteome</keyword>
<protein>
    <submittedName>
        <fullName evidence="3">M6 family metalloprotease domain-containing protein</fullName>
    </submittedName>
</protein>
<dbReference type="OrthoDB" id="5165286at2"/>
<keyword evidence="3" id="KW-0378">Hydrolase</keyword>
<evidence type="ECO:0000313" key="4">
    <source>
        <dbReference type="Proteomes" id="UP000182977"/>
    </source>
</evidence>
<gene>
    <name evidence="3" type="ORF">SAMN04488563_6666</name>
</gene>
<dbReference type="RefSeq" id="WP_160312791.1">
    <property type="nucleotide sequence ID" value="NZ_LBMC01000039.1"/>
</dbReference>
<dbReference type="Pfam" id="PF05547">
    <property type="entry name" value="Peptidase_M6"/>
    <property type="match status" value="1"/>
</dbReference>
<dbReference type="GO" id="GO:0008237">
    <property type="term" value="F:metallopeptidase activity"/>
    <property type="evidence" value="ECO:0007669"/>
    <property type="project" value="UniProtKB-KW"/>
</dbReference>
<evidence type="ECO:0000259" key="2">
    <source>
        <dbReference type="Pfam" id="PF05547"/>
    </source>
</evidence>
<keyword evidence="3" id="KW-0645">Protease</keyword>
<accession>A0A1H2LUJ9</accession>
<reference evidence="4" key="1">
    <citation type="submission" date="2016-10" db="EMBL/GenBank/DDBJ databases">
        <authorList>
            <person name="Varghese N."/>
            <person name="Submissions S."/>
        </authorList>
    </citation>
    <scope>NUCLEOTIDE SEQUENCE [LARGE SCALE GENOMIC DNA]</scope>
    <source>
        <strain evidence="4">DSM 45079</strain>
    </source>
</reference>
<dbReference type="NCBIfam" id="TIGR03296">
    <property type="entry name" value="M6dom_TIGR03296"/>
    <property type="match status" value="1"/>
</dbReference>
<dbReference type="GO" id="GO:0006508">
    <property type="term" value="P:proteolysis"/>
    <property type="evidence" value="ECO:0007669"/>
    <property type="project" value="UniProtKB-KW"/>
</dbReference>
<feature type="domain" description="Peptidase M6-like" evidence="2">
    <location>
        <begin position="294"/>
        <end position="343"/>
    </location>
</feature>
<feature type="signal peptide" evidence="1">
    <location>
        <begin position="1"/>
        <end position="34"/>
    </location>
</feature>
<organism evidence="3 4">
    <name type="scientific">Jiangella alkaliphila</name>
    <dbReference type="NCBI Taxonomy" id="419479"/>
    <lineage>
        <taxon>Bacteria</taxon>
        <taxon>Bacillati</taxon>
        <taxon>Actinomycetota</taxon>
        <taxon>Actinomycetes</taxon>
        <taxon>Jiangellales</taxon>
        <taxon>Jiangellaceae</taxon>
        <taxon>Jiangella</taxon>
    </lineage>
</organism>
<keyword evidence="1" id="KW-0732">Signal</keyword>
<evidence type="ECO:0000313" key="3">
    <source>
        <dbReference type="EMBL" id="SDU84554.1"/>
    </source>
</evidence>
<keyword evidence="3" id="KW-0482">Metalloprotease</keyword>
<dbReference type="AlphaFoldDB" id="A0A1H2LUJ9"/>
<dbReference type="Proteomes" id="UP000182977">
    <property type="component" value="Chromosome I"/>
</dbReference>
<dbReference type="InterPro" id="IPR008757">
    <property type="entry name" value="Peptidase_M6-like_domain"/>
</dbReference>
<sequence length="699" mass="74949">MSPTDVGSRPLGRVRAALIAVAASALLFPQLAGAEDAQPSGAPPLVPIDPQDWDNQYDLTWDDFVPVPGVDWTDPDREPTVDTWRAALVLVDYPNLDFQISQPEGSTIFGTPIGVGDVPRDDVPEFYAGLLNTPSDLNHRQTLNSYWMEDSYGQYGVDVDSFGPFRMPRNHFEYGNRDYGNAASCPPSYSCNGNYRNDARALYEANVPADIRSQYDLVFFMGAGLDESTAWQVFGEMMFDSPEDVPDEFGPPAEFDPGNVMTNWMPTRYIPWTSWAAGSFTWASAGGGAANMAESSGTAGFAHEFTHLLGLGDNYNGAFAVPAQRTFTGQWDMMSQGSWNGPTGMHTRWKVPADGGSTVGPHHSIRNKLALGFIDGDDIVDLSRTGLASSGVVVAKVRARAAGVRGDDLLGVRVTFDGAAPLDRTPPCHPSTAGPECMGQSDYTNFTLEVVQQLGVDSYTPGNGVLIYKNKTAGAQCGTAPCFSWVIDSNPEDIGMVDFYQPDGTPRMVVTGDPRQVNDATFNAGTHSGTDFEWVDEDNRLHFYVIDVEEDADGVRTYTVAVRSLDGAGPQERGVALEPGETGRHTPGRAATCTFPLENTGEAAPVDPAAHPSDVTDEVAADVYRLSVTSSGAGWDAELYNELAASRFGAGVEVPVYVTRTPGAARETTVTLTATSESDPSATATATCVVDVAATTVRR</sequence>
<proteinExistence type="predicted"/>
<evidence type="ECO:0000256" key="1">
    <source>
        <dbReference type="SAM" id="SignalP"/>
    </source>
</evidence>
<name>A0A1H2LUJ9_9ACTN</name>